<proteinExistence type="predicted"/>
<dbReference type="EMBL" id="JDRX01000017">
    <property type="protein sequence ID" value="KGN01745.1"/>
    <property type="molecule type" value="Genomic_DNA"/>
</dbReference>
<dbReference type="AlphaFoldDB" id="A0AA88ZNJ4"/>
<evidence type="ECO:0000313" key="3">
    <source>
        <dbReference type="Proteomes" id="UP000030016"/>
    </source>
</evidence>
<dbReference type="RefSeq" id="WP_039250141.1">
    <property type="nucleotide sequence ID" value="NZ_JDRX01000017.1"/>
</dbReference>
<dbReference type="Proteomes" id="UP000030016">
    <property type="component" value="Unassembled WGS sequence"/>
</dbReference>
<organism evidence="2 3">
    <name type="scientific">Clostridium novyi A str. 4570</name>
    <dbReference type="NCBI Taxonomy" id="1444290"/>
    <lineage>
        <taxon>Bacteria</taxon>
        <taxon>Bacillati</taxon>
        <taxon>Bacillota</taxon>
        <taxon>Clostridia</taxon>
        <taxon>Eubacteriales</taxon>
        <taxon>Clostridiaceae</taxon>
        <taxon>Clostridium</taxon>
    </lineage>
</organism>
<accession>A0AA88ZNJ4</accession>
<feature type="coiled-coil region" evidence="1">
    <location>
        <begin position="64"/>
        <end position="91"/>
    </location>
</feature>
<name>A0AA88ZNJ4_CLONO</name>
<reference evidence="2 3" key="1">
    <citation type="submission" date="2014-01" db="EMBL/GenBank/DDBJ databases">
        <title>Plasmidome dynamics in the species complex Clostridium novyi sensu lato converts strains of independent lineages into distinctly different pathogens.</title>
        <authorList>
            <person name="Skarin H."/>
            <person name="Segerman B."/>
        </authorList>
    </citation>
    <scope>NUCLEOTIDE SEQUENCE [LARGE SCALE GENOMIC DNA]</scope>
    <source>
        <strain evidence="2 3">4570</strain>
    </source>
</reference>
<keyword evidence="1" id="KW-0175">Coiled coil</keyword>
<protein>
    <submittedName>
        <fullName evidence="2">Transporter</fullName>
    </submittedName>
</protein>
<evidence type="ECO:0000313" key="2">
    <source>
        <dbReference type="EMBL" id="KGN01745.1"/>
    </source>
</evidence>
<gene>
    <name evidence="2" type="ORF">Z969_07890</name>
</gene>
<evidence type="ECO:0000256" key="1">
    <source>
        <dbReference type="SAM" id="Coils"/>
    </source>
</evidence>
<comment type="caution">
    <text evidence="2">The sequence shown here is derived from an EMBL/GenBank/DDBJ whole genome shotgun (WGS) entry which is preliminary data.</text>
</comment>
<sequence>MNKKFIKEQCRRLKVIHRNESEEIIDENDLDDKWILVHNEGHEELINKLNVHLEFILNNKRDTKRWLRKNIKKSNNIIKNLNKKYNNFVNDEVMNEEDEKIYDFNDGICCMGYTLINIIDGKMYISKLKAKN</sequence>